<dbReference type="InterPro" id="IPR050545">
    <property type="entry name" value="Mycobact_MmpL"/>
</dbReference>
<evidence type="ECO:0000259" key="7">
    <source>
        <dbReference type="PROSITE" id="PS50156"/>
    </source>
</evidence>
<feature type="transmembrane region" description="Helical" evidence="6">
    <location>
        <begin position="420"/>
        <end position="441"/>
    </location>
</feature>
<feature type="transmembrane region" description="Helical" evidence="6">
    <location>
        <begin position="554"/>
        <end position="576"/>
    </location>
</feature>
<feature type="transmembrane region" description="Helical" evidence="6">
    <location>
        <begin position="878"/>
        <end position="896"/>
    </location>
</feature>
<dbReference type="PROSITE" id="PS50156">
    <property type="entry name" value="SSD"/>
    <property type="match status" value="1"/>
</dbReference>
<feature type="transmembrane region" description="Helical" evidence="6">
    <location>
        <begin position="394"/>
        <end position="413"/>
    </location>
</feature>
<dbReference type="Gene3D" id="1.20.1640.10">
    <property type="entry name" value="Multidrug efflux transporter AcrB transmembrane domain"/>
    <property type="match status" value="2"/>
</dbReference>
<protein>
    <recommendedName>
        <fullName evidence="7">SSD domain-containing protein</fullName>
    </recommendedName>
</protein>
<dbReference type="GO" id="GO:0005886">
    <property type="term" value="C:plasma membrane"/>
    <property type="evidence" value="ECO:0007669"/>
    <property type="project" value="UniProtKB-SubCell"/>
</dbReference>
<evidence type="ECO:0000256" key="3">
    <source>
        <dbReference type="ARBA" id="ARBA00022692"/>
    </source>
</evidence>
<feature type="transmembrane region" description="Helical" evidence="6">
    <location>
        <begin position="447"/>
        <end position="465"/>
    </location>
</feature>
<evidence type="ECO:0000256" key="2">
    <source>
        <dbReference type="ARBA" id="ARBA00022475"/>
    </source>
</evidence>
<feature type="transmembrane region" description="Helical" evidence="6">
    <location>
        <begin position="902"/>
        <end position="920"/>
    </location>
</feature>
<keyword evidence="3 6" id="KW-0812">Transmembrane</keyword>
<dbReference type="SUPFAM" id="SSF82866">
    <property type="entry name" value="Multidrug efflux transporter AcrB transmembrane domain"/>
    <property type="match status" value="2"/>
</dbReference>
<proteinExistence type="predicted"/>
<keyword evidence="4 6" id="KW-1133">Transmembrane helix</keyword>
<keyword evidence="2" id="KW-1003">Cell membrane</keyword>
<dbReference type="InterPro" id="IPR004869">
    <property type="entry name" value="MMPL_dom"/>
</dbReference>
<name>A0A075IDK4_9EURY</name>
<evidence type="ECO:0000313" key="8">
    <source>
        <dbReference type="EMBL" id="AIF24967.1"/>
    </source>
</evidence>
<dbReference type="Pfam" id="PF03176">
    <property type="entry name" value="MMPL"/>
    <property type="match status" value="3"/>
</dbReference>
<organism evidence="8">
    <name type="scientific">uncultured marine group II/III euryarchaeote SAT1000_42_F11</name>
    <dbReference type="NCBI Taxonomy" id="1456584"/>
    <lineage>
        <taxon>Archaea</taxon>
        <taxon>Methanobacteriati</taxon>
        <taxon>Methanobacteriota</taxon>
        <taxon>environmental samples</taxon>
    </lineage>
</organism>
<dbReference type="AlphaFoldDB" id="A0A075IDK4"/>
<feature type="domain" description="SSD" evidence="7">
    <location>
        <begin position="899"/>
        <end position="1001"/>
    </location>
</feature>
<evidence type="ECO:0000256" key="1">
    <source>
        <dbReference type="ARBA" id="ARBA00004651"/>
    </source>
</evidence>
<dbReference type="EMBL" id="KF901278">
    <property type="protein sequence ID" value="AIF24967.1"/>
    <property type="molecule type" value="Genomic_DNA"/>
</dbReference>
<accession>A0A075IDK4</accession>
<dbReference type="PANTHER" id="PTHR33406:SF12">
    <property type="entry name" value="BLR2997 PROTEIN"/>
    <property type="match status" value="1"/>
</dbReference>
<feature type="transmembrane region" description="Helical" evidence="6">
    <location>
        <begin position="596"/>
        <end position="619"/>
    </location>
</feature>
<evidence type="ECO:0000256" key="4">
    <source>
        <dbReference type="ARBA" id="ARBA00022989"/>
    </source>
</evidence>
<dbReference type="PANTHER" id="PTHR33406">
    <property type="entry name" value="MEMBRANE PROTEIN MJ1562-RELATED"/>
    <property type="match status" value="1"/>
</dbReference>
<dbReference type="InterPro" id="IPR000731">
    <property type="entry name" value="SSD"/>
</dbReference>
<evidence type="ECO:0000256" key="5">
    <source>
        <dbReference type="ARBA" id="ARBA00023136"/>
    </source>
</evidence>
<feature type="transmembrane region" description="Helical" evidence="6">
    <location>
        <begin position="976"/>
        <end position="1002"/>
    </location>
</feature>
<sequence>MSDAEPVDKYSITDGEDRDDEAAFWEGFFERLKPLKEASDRARESFASSFVGEGLDTIAQLVDDASDAVQGATRRTIELTYSSILRSPASIVILLLLLTAVIGRDAMDFEHQINGDVEIYLPDGADSTVLLKEVREQWATDIFILYVQTDNAIADQSFRGTENITQVDILKQISWIEGDDQNRGIGGYQSGLDYNKEDRGDIDGVVWVLSPAQIIKEANSSSYRFNCAVEKHGLPIGSNEDCTLASLNPYEGYSIPEGSGAQERIDRFVEDAEPLLSNFVRDTNADGIWDTGVVVMGLRFDMSDTAITSRSDPKGTTEENPDGILRDHKAFIIHAELLIYEESDPSDCQLCHRVYNTPMSTMDEFTTIDDRKAITITGLTPVLHDVSDAIYLELVDRMLPISLVLVALAMLVLHRNPKVIIVCGAPILMSLAITFGITVWADIMLTPMIISVGPILVGLGVDYALHLTNRIEENRIELIEERLEMSWAAQRDGFQTEDVDPWDPHISLTATVRAVLTTGHAIFLSALTTIIGFSVLRWPSLVPIEPMRTVGTTLLLGISTTFVLSMLMVPALVQLLRYRRGQFKAFDRLWEKVGEFPIKATLLVILVATVATGFGASILSEELGQGITGSSDEVPPGLESYETLREYSSVFEGGQTNMFIVDATNRGPQNNTAPIRDLPILDAIDYIQVQKIDLVANTTTVSLVTVLKSIHVDVVIGGLEIYDQSLWEILHDECWDESSNPLRPDCWAYSVSSREDMVNIAFDTLSPEVRSMLMNADQGTGETKTLVYVNQPYINLESASVLRNVIDGYLTGPAGCGGSAWTCQALGISQVFNSLLTGGLPVSIDINDGIHEAQSETTIATMLILLITMAFLFRSPRLAFFAMIAVGVVVIWQPLLMRGGDVNVNVFTAMIGTIVFGIGVDDSIHIIDRIKDEGETPAGIVKSVAKTGQTIFETTTTTCAGLSAGLFVAIPGLQNFFVLMMLLLILALLTSAILLPALIVAYHEFGHRITGAGPWLDYEDSGALSAQVVLDAVVE</sequence>
<evidence type="ECO:0000256" key="6">
    <source>
        <dbReference type="SAM" id="Phobius"/>
    </source>
</evidence>
<keyword evidence="5 6" id="KW-0472">Membrane</keyword>
<reference evidence="8" key="1">
    <citation type="journal article" date="2014" name="Genome Biol. Evol.">
        <title>Pangenome evidence for extensive interdomain horizontal transfer affecting lineage core and shell genes in uncultured planktonic thaumarchaeota and euryarchaeota.</title>
        <authorList>
            <person name="Deschamps P."/>
            <person name="Zivanovic Y."/>
            <person name="Moreira D."/>
            <person name="Rodriguez-Valera F."/>
            <person name="Lopez-Garcia P."/>
        </authorList>
    </citation>
    <scope>NUCLEOTIDE SEQUENCE</scope>
</reference>
<comment type="subcellular location">
    <subcellularLocation>
        <location evidence="1">Cell membrane</location>
        <topology evidence="1">Multi-pass membrane protein</topology>
    </subcellularLocation>
</comment>
<feature type="transmembrane region" description="Helical" evidence="6">
    <location>
        <begin position="514"/>
        <end position="534"/>
    </location>
</feature>